<dbReference type="RefSeq" id="WP_164692684.1">
    <property type="nucleotide sequence ID" value="NZ_JAAIKB010000001.1"/>
</dbReference>
<dbReference type="AlphaFoldDB" id="A0A6M1LF33"/>
<evidence type="ECO:0000256" key="1">
    <source>
        <dbReference type="SAM" id="MobiDB-lite"/>
    </source>
</evidence>
<reference evidence="2 3" key="1">
    <citation type="submission" date="2020-03" db="EMBL/GenBank/DDBJ databases">
        <title>Roseomonas stagni sp. nov., isolated from pond water in Japan.</title>
        <authorList>
            <person name="Furuhata K."/>
            <person name="Miyamoto H."/>
            <person name="Goto K."/>
        </authorList>
    </citation>
    <scope>NUCLEOTIDE SEQUENCE [LARGE SCALE GENOMIC DNA]</scope>
    <source>
        <strain evidence="2 3">PeD5</strain>
    </source>
</reference>
<sequence>MAVGPVRPAGIGTVDRGRARRPAGGFALAAGGSDSAREAGAAGAAAPPGSLLALQESGGAPAVEERGARARRRAAETLDDLRDLQLALLDGEQNPAGLERLSRLAAETDAGLDPALAAVMAEVAVRARIELARRGRR</sequence>
<gene>
    <name evidence="2" type="ORF">G3576_02215</name>
</gene>
<dbReference type="InterPro" id="IPR019704">
    <property type="entry name" value="Flagellar_assmbl_FliX_class2"/>
</dbReference>
<feature type="compositionally biased region" description="Low complexity" evidence="1">
    <location>
        <begin position="22"/>
        <end position="62"/>
    </location>
</feature>
<evidence type="ECO:0000313" key="3">
    <source>
        <dbReference type="Proteomes" id="UP000475385"/>
    </source>
</evidence>
<protein>
    <submittedName>
        <fullName evidence="2">Flagellar assembly protein FliX</fullName>
    </submittedName>
</protein>
<keyword evidence="2" id="KW-0966">Cell projection</keyword>
<organism evidence="2 3">
    <name type="scientific">Falsiroseomonas algicola</name>
    <dbReference type="NCBI Taxonomy" id="2716930"/>
    <lineage>
        <taxon>Bacteria</taxon>
        <taxon>Pseudomonadati</taxon>
        <taxon>Pseudomonadota</taxon>
        <taxon>Alphaproteobacteria</taxon>
        <taxon>Acetobacterales</taxon>
        <taxon>Roseomonadaceae</taxon>
        <taxon>Falsiroseomonas</taxon>
    </lineage>
</organism>
<evidence type="ECO:0000313" key="2">
    <source>
        <dbReference type="EMBL" id="NGM18811.1"/>
    </source>
</evidence>
<feature type="region of interest" description="Disordered" evidence="1">
    <location>
        <begin position="1"/>
        <end position="71"/>
    </location>
</feature>
<dbReference type="GO" id="GO:0044781">
    <property type="term" value="P:bacterial-type flagellum organization"/>
    <property type="evidence" value="ECO:0007669"/>
    <property type="project" value="InterPro"/>
</dbReference>
<comment type="caution">
    <text evidence="2">The sequence shown here is derived from an EMBL/GenBank/DDBJ whole genome shotgun (WGS) entry which is preliminary data.</text>
</comment>
<proteinExistence type="predicted"/>
<keyword evidence="3" id="KW-1185">Reference proteome</keyword>
<name>A0A6M1LF33_9PROT</name>
<keyword evidence="2" id="KW-0969">Cilium</keyword>
<dbReference type="EMBL" id="JAAIKB010000001">
    <property type="protein sequence ID" value="NGM18811.1"/>
    <property type="molecule type" value="Genomic_DNA"/>
</dbReference>
<accession>A0A6M1LF33</accession>
<dbReference type="Proteomes" id="UP000475385">
    <property type="component" value="Unassembled WGS sequence"/>
</dbReference>
<dbReference type="Pfam" id="PF10768">
    <property type="entry name" value="FliX"/>
    <property type="match status" value="1"/>
</dbReference>
<keyword evidence="2" id="KW-0282">Flagellum</keyword>